<evidence type="ECO:0000313" key="3">
    <source>
        <dbReference type="EMBL" id="PXF22171.1"/>
    </source>
</evidence>
<dbReference type="GO" id="GO:0044272">
    <property type="term" value="P:sulfur compound biosynthetic process"/>
    <property type="evidence" value="ECO:0007669"/>
    <property type="project" value="UniProtKB-ARBA"/>
</dbReference>
<feature type="domain" description="Thiamine pyrophosphate enzyme TPP-binding" evidence="2">
    <location>
        <begin position="54"/>
        <end position="202"/>
    </location>
</feature>
<accession>A0A2V3HWP6</accession>
<dbReference type="SUPFAM" id="SSF52518">
    <property type="entry name" value="Thiamin diphosphate-binding fold (THDP-binding)"/>
    <property type="match status" value="1"/>
</dbReference>
<sequence length="342" mass="36950">MIKLNVIDLEKSEYTGGKSTLCPGCGHDQVSNVIIQAAWENGIPPEGIAKMSGIGCSSKTPAYFFGKSHGFNTVHGRMPSVTTGANMVNKTLSFIAVTGDGDTASIGIGQFVHAIRRNLDMVYIIENNGVYGLTKGQYSATVEKGSRKKKGEANAQPPIDLCAMAINLGCSFVARSFSGSKKQLTALVRAAMGHHGMAVIDVISPCVTFSNNDESYKSYNYVKANDEVLHLLDYIPHFTPMEEVDIPEGEYEDIQMFDGSTLRLETIGSDHDPSDAMSALMAIHQAERENRHVTGLLYYEAGLQTADEVLGLTEAPLSGLSEAEMRPSRQSLDDVNAAFRVA</sequence>
<dbReference type="GO" id="GO:0045333">
    <property type="term" value="P:cellular respiration"/>
    <property type="evidence" value="ECO:0007669"/>
    <property type="project" value="UniProtKB-ARBA"/>
</dbReference>
<protein>
    <submittedName>
        <fullName evidence="3">2-oxoglutarate ferredoxin oxidoreductase subunit beta</fullName>
    </submittedName>
</protein>
<dbReference type="Pfam" id="PF02775">
    <property type="entry name" value="TPP_enzyme_C"/>
    <property type="match status" value="1"/>
</dbReference>
<dbReference type="InterPro" id="IPR051457">
    <property type="entry name" value="2-oxoacid:Fd_oxidoreductase"/>
</dbReference>
<dbReference type="GO" id="GO:0016625">
    <property type="term" value="F:oxidoreductase activity, acting on the aldehyde or oxo group of donors, iron-sulfur protein as acceptor"/>
    <property type="evidence" value="ECO:0007669"/>
    <property type="project" value="UniProtKB-ARBA"/>
</dbReference>
<organism evidence="3 4">
    <name type="scientific">Candidatus Thalassarchaeum betae</name>
    <dbReference type="NCBI Taxonomy" id="2599289"/>
    <lineage>
        <taxon>Archaea</taxon>
        <taxon>Methanobacteriati</taxon>
        <taxon>Thermoplasmatota</taxon>
        <taxon>Candidatus Poseidoniia</taxon>
        <taxon>Candidatus Poseidoniales</taxon>
        <taxon>Candidatus Thalassarchaeaceae</taxon>
        <taxon>Candidatus Thalassarchaeum</taxon>
    </lineage>
</organism>
<comment type="caution">
    <text evidence="3">The sequence shown here is derived from an EMBL/GenBank/DDBJ whole genome shotgun (WGS) entry which is preliminary data.</text>
</comment>
<gene>
    <name evidence="3" type="ORF">CXX69_01940</name>
</gene>
<dbReference type="PANTHER" id="PTHR48084:SF5">
    <property type="entry name" value="BLR6744 PROTEIN"/>
    <property type="match status" value="1"/>
</dbReference>
<evidence type="ECO:0000313" key="4">
    <source>
        <dbReference type="Proteomes" id="UP000248161"/>
    </source>
</evidence>
<dbReference type="InterPro" id="IPR011766">
    <property type="entry name" value="TPP_enzyme_TPP-bd"/>
</dbReference>
<dbReference type="InterPro" id="IPR029061">
    <property type="entry name" value="THDP-binding"/>
</dbReference>
<dbReference type="GO" id="GO:0006082">
    <property type="term" value="P:organic acid metabolic process"/>
    <property type="evidence" value="ECO:0007669"/>
    <property type="project" value="UniProtKB-ARBA"/>
</dbReference>
<evidence type="ECO:0000259" key="2">
    <source>
        <dbReference type="Pfam" id="PF02775"/>
    </source>
</evidence>
<reference evidence="3 4" key="1">
    <citation type="journal article" date="2015" name="Nat. Commun.">
        <title>Genomic and transcriptomic evidence for scavenging of diverse organic compounds by widespread deep-sea archaea.</title>
        <authorList>
            <person name="Li M."/>
            <person name="Baker B.J."/>
            <person name="Anantharaman K."/>
            <person name="Jain S."/>
            <person name="Breier J.A."/>
            <person name="Dick G.J."/>
        </authorList>
    </citation>
    <scope>NUCLEOTIDE SEQUENCE [LARGE SCALE GENOMIC DNA]</scope>
    <source>
        <strain evidence="3">Cayman_51_deep</strain>
    </source>
</reference>
<evidence type="ECO:0000256" key="1">
    <source>
        <dbReference type="ARBA" id="ARBA00023002"/>
    </source>
</evidence>
<dbReference type="EMBL" id="PSPG01000003">
    <property type="protein sequence ID" value="PXF22171.1"/>
    <property type="molecule type" value="Genomic_DNA"/>
</dbReference>
<dbReference type="GO" id="GO:0030976">
    <property type="term" value="F:thiamine pyrophosphate binding"/>
    <property type="evidence" value="ECO:0007669"/>
    <property type="project" value="InterPro"/>
</dbReference>
<dbReference type="AlphaFoldDB" id="A0A2V3HWP6"/>
<dbReference type="CDD" id="cd03375">
    <property type="entry name" value="TPP_OGFOR"/>
    <property type="match status" value="1"/>
</dbReference>
<name>A0A2V3HWP6_9ARCH</name>
<dbReference type="Proteomes" id="UP000248161">
    <property type="component" value="Unassembled WGS sequence"/>
</dbReference>
<keyword evidence="1" id="KW-0560">Oxidoreductase</keyword>
<dbReference type="PANTHER" id="PTHR48084">
    <property type="entry name" value="2-OXOGLUTARATE OXIDOREDUCTASE SUBUNIT KORB-RELATED"/>
    <property type="match status" value="1"/>
</dbReference>
<dbReference type="Gene3D" id="3.40.50.970">
    <property type="match status" value="1"/>
</dbReference>
<proteinExistence type="predicted"/>